<name>A0A0E9RT87_ANGAN</name>
<organism evidence="1">
    <name type="scientific">Anguilla anguilla</name>
    <name type="common">European freshwater eel</name>
    <name type="synonym">Muraena anguilla</name>
    <dbReference type="NCBI Taxonomy" id="7936"/>
    <lineage>
        <taxon>Eukaryota</taxon>
        <taxon>Metazoa</taxon>
        <taxon>Chordata</taxon>
        <taxon>Craniata</taxon>
        <taxon>Vertebrata</taxon>
        <taxon>Euteleostomi</taxon>
        <taxon>Actinopterygii</taxon>
        <taxon>Neopterygii</taxon>
        <taxon>Teleostei</taxon>
        <taxon>Anguilliformes</taxon>
        <taxon>Anguillidae</taxon>
        <taxon>Anguilla</taxon>
    </lineage>
</organism>
<dbReference type="AlphaFoldDB" id="A0A0E9RT87"/>
<accession>A0A0E9RT87</accession>
<reference evidence="1" key="1">
    <citation type="submission" date="2014-11" db="EMBL/GenBank/DDBJ databases">
        <authorList>
            <person name="Amaro Gonzalez C."/>
        </authorList>
    </citation>
    <scope>NUCLEOTIDE SEQUENCE</scope>
</reference>
<protein>
    <submittedName>
        <fullName evidence="1">Uncharacterized protein</fullName>
    </submittedName>
</protein>
<sequence length="53" mass="5853">MRLMSPVLNLPTERFPALCSTWAASGIAMRSSPLNNNIVPKTQHAWIASHGFM</sequence>
<reference evidence="1" key="2">
    <citation type="journal article" date="2015" name="Fish Shellfish Immunol.">
        <title>Early steps in the European eel (Anguilla anguilla)-Vibrio vulnificus interaction in the gills: Role of the RtxA13 toxin.</title>
        <authorList>
            <person name="Callol A."/>
            <person name="Pajuelo D."/>
            <person name="Ebbesson L."/>
            <person name="Teles M."/>
            <person name="MacKenzie S."/>
            <person name="Amaro C."/>
        </authorList>
    </citation>
    <scope>NUCLEOTIDE SEQUENCE</scope>
</reference>
<evidence type="ECO:0000313" key="1">
    <source>
        <dbReference type="EMBL" id="JAH32346.1"/>
    </source>
</evidence>
<dbReference type="EMBL" id="GBXM01076231">
    <property type="protein sequence ID" value="JAH32346.1"/>
    <property type="molecule type" value="Transcribed_RNA"/>
</dbReference>
<proteinExistence type="predicted"/>